<feature type="transmembrane region" description="Helical" evidence="8">
    <location>
        <begin position="346"/>
        <end position="368"/>
    </location>
</feature>
<keyword evidence="7 8" id="KW-0472">Membrane</keyword>
<keyword evidence="10" id="KW-1185">Reference proteome</keyword>
<evidence type="ECO:0000256" key="8">
    <source>
        <dbReference type="SAM" id="Phobius"/>
    </source>
</evidence>
<dbReference type="GO" id="GO:0030001">
    <property type="term" value="P:metal ion transport"/>
    <property type="evidence" value="ECO:0007669"/>
    <property type="project" value="UniProtKB-ARBA"/>
</dbReference>
<feature type="transmembrane region" description="Helical" evidence="8">
    <location>
        <begin position="403"/>
        <end position="423"/>
    </location>
</feature>
<dbReference type="InterPro" id="IPR003445">
    <property type="entry name" value="Cat_transpt"/>
</dbReference>
<feature type="transmembrane region" description="Helical" evidence="8">
    <location>
        <begin position="227"/>
        <end position="244"/>
    </location>
</feature>
<evidence type="ECO:0000313" key="9">
    <source>
        <dbReference type="EMBL" id="MDF0599854.1"/>
    </source>
</evidence>
<comment type="caution">
    <text evidence="9">The sequence shown here is derived from an EMBL/GenBank/DDBJ whole genome shotgun (WGS) entry which is preliminary data.</text>
</comment>
<dbReference type="EMBL" id="JARGYC010000006">
    <property type="protein sequence ID" value="MDF0599854.1"/>
    <property type="molecule type" value="Genomic_DNA"/>
</dbReference>
<feature type="transmembrane region" description="Helical" evidence="8">
    <location>
        <begin position="188"/>
        <end position="207"/>
    </location>
</feature>
<feature type="transmembrane region" description="Helical" evidence="8">
    <location>
        <begin position="127"/>
        <end position="149"/>
    </location>
</feature>
<evidence type="ECO:0000313" key="10">
    <source>
        <dbReference type="Proteomes" id="UP001220964"/>
    </source>
</evidence>
<dbReference type="PANTHER" id="PTHR32024">
    <property type="entry name" value="TRK SYSTEM POTASSIUM UPTAKE PROTEIN TRKG-RELATED"/>
    <property type="match status" value="1"/>
</dbReference>
<dbReference type="Pfam" id="PF02386">
    <property type="entry name" value="TrkH"/>
    <property type="match status" value="1"/>
</dbReference>
<evidence type="ECO:0000256" key="3">
    <source>
        <dbReference type="ARBA" id="ARBA00022475"/>
    </source>
</evidence>
<feature type="transmembrane region" description="Helical" evidence="8">
    <location>
        <begin position="292"/>
        <end position="325"/>
    </location>
</feature>
<evidence type="ECO:0000256" key="4">
    <source>
        <dbReference type="ARBA" id="ARBA00022692"/>
    </source>
</evidence>
<name>A0AAE3NP28_9RHOB</name>
<gene>
    <name evidence="9" type="ORF">P1J78_03820</name>
</gene>
<evidence type="ECO:0000256" key="1">
    <source>
        <dbReference type="ARBA" id="ARBA00004651"/>
    </source>
</evidence>
<feature type="transmembrane region" description="Helical" evidence="8">
    <location>
        <begin position="12"/>
        <end position="30"/>
    </location>
</feature>
<accession>A0AAE3NP28</accession>
<keyword evidence="3" id="KW-1003">Cell membrane</keyword>
<dbReference type="RefSeq" id="WP_275565996.1">
    <property type="nucleotide sequence ID" value="NZ_JARGYC010000006.1"/>
</dbReference>
<feature type="transmembrane region" description="Helical" evidence="8">
    <location>
        <begin position="73"/>
        <end position="101"/>
    </location>
</feature>
<protein>
    <submittedName>
        <fullName evidence="9">Potassium transporter TrkG</fullName>
    </submittedName>
</protein>
<dbReference type="GO" id="GO:0008324">
    <property type="term" value="F:monoatomic cation transmembrane transporter activity"/>
    <property type="evidence" value="ECO:0007669"/>
    <property type="project" value="InterPro"/>
</dbReference>
<dbReference type="PANTHER" id="PTHR32024:SF1">
    <property type="entry name" value="KTR SYSTEM POTASSIUM UPTAKE PROTEIN B"/>
    <property type="match status" value="1"/>
</dbReference>
<keyword evidence="4 8" id="KW-0812">Transmembrane</keyword>
<comment type="subcellular location">
    <subcellularLocation>
        <location evidence="1">Cell membrane</location>
        <topology evidence="1">Multi-pass membrane protein</topology>
    </subcellularLocation>
</comment>
<evidence type="ECO:0000256" key="5">
    <source>
        <dbReference type="ARBA" id="ARBA00022989"/>
    </source>
</evidence>
<keyword evidence="5 8" id="KW-1133">Transmembrane helix</keyword>
<keyword evidence="6" id="KW-0406">Ion transport</keyword>
<reference evidence="9" key="1">
    <citation type="submission" date="2023-03" db="EMBL/GenBank/DDBJ databases">
        <title>Multiphase analysis and comparison of six strains from genera Psychromarinibacter, Lutimaribacter, and Maritimibacter, including a novel species: Psychromarinibacter sediminicola sp. nov.</title>
        <authorList>
            <person name="Wang Y.-H."/>
            <person name="Ye M.-Q."/>
            <person name="Du Z.-J."/>
        </authorList>
    </citation>
    <scope>NUCLEOTIDE SEQUENCE</scope>
    <source>
        <strain evidence="9">C21-152</strain>
    </source>
</reference>
<evidence type="ECO:0000256" key="2">
    <source>
        <dbReference type="ARBA" id="ARBA00022448"/>
    </source>
</evidence>
<evidence type="ECO:0000256" key="6">
    <source>
        <dbReference type="ARBA" id="ARBA00023065"/>
    </source>
</evidence>
<dbReference type="Proteomes" id="UP001220964">
    <property type="component" value="Unassembled WGS sequence"/>
</dbReference>
<proteinExistence type="predicted"/>
<keyword evidence="2" id="KW-0813">Transport</keyword>
<dbReference type="GO" id="GO:0005886">
    <property type="term" value="C:plasma membrane"/>
    <property type="evidence" value="ECO:0007669"/>
    <property type="project" value="UniProtKB-SubCell"/>
</dbReference>
<organism evidence="9 10">
    <name type="scientific">Psychromarinibacter sediminicola</name>
    <dbReference type="NCBI Taxonomy" id="3033385"/>
    <lineage>
        <taxon>Bacteria</taxon>
        <taxon>Pseudomonadati</taxon>
        <taxon>Pseudomonadota</taxon>
        <taxon>Alphaproteobacteria</taxon>
        <taxon>Rhodobacterales</taxon>
        <taxon>Paracoccaceae</taxon>
        <taxon>Psychromarinibacter</taxon>
    </lineage>
</organism>
<dbReference type="AlphaFoldDB" id="A0AAE3NP28"/>
<sequence length="440" mass="45682">MRLSRPVRLPPPAVLGLAYLGFILAGAGLLKLPMAATGPVTAMEALFTSTSAVTVTGLVLLQTGQDFTLFGQIVIAVLIQLGGLGLVAFAALVMEALGIAIGPGGNAVLREDLNQTSMVGLARMVKMVFGVALAAEAAGAVLLTVVFVPDLGWGPGLWAAVFHSVSAFNNAGFALWPDSLSRWAGHPVIALGVPAMFLLGGLGFVVLDDIARRRAFRKLSLHSKLMLAGTLILSAWGIVTFAALEWSNPGTLGPLSGWGKVAASVFQGLTPRTAGFNTVEIGATHDSTTLMLILLMMIGGGSASTAGGVKVTTAIVLVLATIAYFRRRSSLHAFGRSLGMEEVMKVMALTTVSVALVMLGIFLCSLSHDGAFLDLAFEVASAFGTVGLSRGATGELDTLGRCVIMAMMFFGRIGPLSLGFFLATKTRPRVAYPAGQVYLG</sequence>
<evidence type="ECO:0000256" key="7">
    <source>
        <dbReference type="ARBA" id="ARBA00023136"/>
    </source>
</evidence>